<feature type="repeat" description="TPR" evidence="8">
    <location>
        <begin position="378"/>
        <end position="411"/>
    </location>
</feature>
<feature type="domain" description="O-GlcNAc transferase C-terminal" evidence="9">
    <location>
        <begin position="487"/>
        <end position="650"/>
    </location>
</feature>
<feature type="repeat" description="TPR" evidence="8">
    <location>
        <begin position="412"/>
        <end position="445"/>
    </location>
</feature>
<dbReference type="Gene3D" id="3.40.50.2000">
    <property type="entry name" value="Glycogen Phosphorylase B"/>
    <property type="match status" value="1"/>
</dbReference>
<evidence type="ECO:0000256" key="7">
    <source>
        <dbReference type="ARBA" id="ARBA00022803"/>
    </source>
</evidence>
<dbReference type="SUPFAM" id="SSF48452">
    <property type="entry name" value="TPR-like"/>
    <property type="match status" value="2"/>
</dbReference>
<feature type="repeat" description="TPR" evidence="8">
    <location>
        <begin position="174"/>
        <end position="207"/>
    </location>
</feature>
<dbReference type="AlphaFoldDB" id="A0A158KTJ5"/>
<organism evidence="10 11">
    <name type="scientific">Caballeronia arvi</name>
    <dbReference type="NCBI Taxonomy" id="1777135"/>
    <lineage>
        <taxon>Bacteria</taxon>
        <taxon>Pseudomonadati</taxon>
        <taxon>Pseudomonadota</taxon>
        <taxon>Betaproteobacteria</taxon>
        <taxon>Burkholderiales</taxon>
        <taxon>Burkholderiaceae</taxon>
        <taxon>Caballeronia</taxon>
    </lineage>
</organism>
<dbReference type="SUPFAM" id="SSF53756">
    <property type="entry name" value="UDP-Glycosyltransferase/glycogen phosphorylase"/>
    <property type="match status" value="1"/>
</dbReference>
<accession>A0A158KTJ5</accession>
<reference evidence="10" key="1">
    <citation type="submission" date="2016-01" db="EMBL/GenBank/DDBJ databases">
        <authorList>
            <person name="Peeters C."/>
        </authorList>
    </citation>
    <scope>NUCLEOTIDE SEQUENCE [LARGE SCALE GENOMIC DNA]</scope>
    <source>
        <strain evidence="10">LMG 29317</strain>
    </source>
</reference>
<dbReference type="Pfam" id="PF13424">
    <property type="entry name" value="TPR_12"/>
    <property type="match status" value="1"/>
</dbReference>
<evidence type="ECO:0000313" key="11">
    <source>
        <dbReference type="Proteomes" id="UP000055019"/>
    </source>
</evidence>
<dbReference type="Proteomes" id="UP000055019">
    <property type="component" value="Unassembled WGS sequence"/>
</dbReference>
<name>A0A158KTJ5_9BURK</name>
<dbReference type="PROSITE" id="PS50005">
    <property type="entry name" value="TPR"/>
    <property type="match status" value="8"/>
</dbReference>
<dbReference type="Gene3D" id="3.40.50.11380">
    <property type="match status" value="1"/>
</dbReference>
<dbReference type="EC" id="2.4.1.255" evidence="3"/>
<evidence type="ECO:0000256" key="3">
    <source>
        <dbReference type="ARBA" id="ARBA00011970"/>
    </source>
</evidence>
<dbReference type="PROSITE" id="PS50293">
    <property type="entry name" value="TPR_REGION"/>
    <property type="match status" value="1"/>
</dbReference>
<dbReference type="Pfam" id="PF13181">
    <property type="entry name" value="TPR_8"/>
    <property type="match status" value="1"/>
</dbReference>
<keyword evidence="5" id="KW-0808">Transferase</keyword>
<evidence type="ECO:0000256" key="8">
    <source>
        <dbReference type="PROSITE-ProRule" id="PRU00339"/>
    </source>
</evidence>
<dbReference type="RefSeq" id="WP_061151079.1">
    <property type="nucleotide sequence ID" value="NZ_FCOM02000051.1"/>
</dbReference>
<comment type="pathway">
    <text evidence="1">Protein modification; protein glycosylation.</text>
</comment>
<feature type="repeat" description="TPR" evidence="8">
    <location>
        <begin position="276"/>
        <end position="309"/>
    </location>
</feature>
<feature type="repeat" description="TPR" evidence="8">
    <location>
        <begin position="140"/>
        <end position="173"/>
    </location>
</feature>
<keyword evidence="7 8" id="KW-0802">TPR repeat</keyword>
<evidence type="ECO:0000313" key="10">
    <source>
        <dbReference type="EMBL" id="SAL84295.1"/>
    </source>
</evidence>
<comment type="similarity">
    <text evidence="2">Belongs to the glycosyltransferase 41 family. O-GlcNAc transferase subfamily.</text>
</comment>
<dbReference type="OrthoDB" id="101857at2"/>
<evidence type="ECO:0000256" key="6">
    <source>
        <dbReference type="ARBA" id="ARBA00022737"/>
    </source>
</evidence>
<evidence type="ECO:0000256" key="4">
    <source>
        <dbReference type="ARBA" id="ARBA00022676"/>
    </source>
</evidence>
<dbReference type="EMBL" id="FCOM02000051">
    <property type="protein sequence ID" value="SAL84295.1"/>
    <property type="molecule type" value="Genomic_DNA"/>
</dbReference>
<dbReference type="Gene3D" id="1.25.40.10">
    <property type="entry name" value="Tetratricopeptide repeat domain"/>
    <property type="match status" value="5"/>
</dbReference>
<evidence type="ECO:0000256" key="1">
    <source>
        <dbReference type="ARBA" id="ARBA00004922"/>
    </source>
</evidence>
<dbReference type="InterPro" id="IPR019734">
    <property type="entry name" value="TPR_rpt"/>
</dbReference>
<dbReference type="PANTHER" id="PTHR44835">
    <property type="entry name" value="UDP-N-ACETYLGLUCOSAMINE--PEPTIDE N-ACETYLGLUCOSAMINYLTRANSFERASE SPINDLY-RELATED"/>
    <property type="match status" value="1"/>
</dbReference>
<dbReference type="InterPro" id="IPR051939">
    <property type="entry name" value="Glycosyltr_41/O-GlcNAc_trsf"/>
</dbReference>
<keyword evidence="11" id="KW-1185">Reference proteome</keyword>
<dbReference type="Pfam" id="PF13414">
    <property type="entry name" value="TPR_11"/>
    <property type="match status" value="1"/>
</dbReference>
<feature type="domain" description="O-GlcNAc transferase C-terminal" evidence="9">
    <location>
        <begin position="667"/>
        <end position="844"/>
    </location>
</feature>
<feature type="repeat" description="TPR" evidence="8">
    <location>
        <begin position="72"/>
        <end position="105"/>
    </location>
</feature>
<dbReference type="Pfam" id="PF13844">
    <property type="entry name" value="Glyco_transf_41"/>
    <property type="match status" value="2"/>
</dbReference>
<dbReference type="Pfam" id="PF12895">
    <property type="entry name" value="ANAPC3"/>
    <property type="match status" value="1"/>
</dbReference>
<keyword evidence="6" id="KW-0677">Repeat</keyword>
<feature type="repeat" description="TPR" evidence="8">
    <location>
        <begin position="106"/>
        <end position="139"/>
    </location>
</feature>
<gene>
    <name evidence="10" type="ORF">AWB74_06891</name>
</gene>
<dbReference type="Pfam" id="PF13432">
    <property type="entry name" value="TPR_16"/>
    <property type="match status" value="2"/>
</dbReference>
<dbReference type="InterPro" id="IPR029489">
    <property type="entry name" value="OGT/SEC/SPY_C"/>
</dbReference>
<feature type="repeat" description="TPR" evidence="8">
    <location>
        <begin position="208"/>
        <end position="241"/>
    </location>
</feature>
<evidence type="ECO:0000256" key="2">
    <source>
        <dbReference type="ARBA" id="ARBA00005386"/>
    </source>
</evidence>
<evidence type="ECO:0000256" key="5">
    <source>
        <dbReference type="ARBA" id="ARBA00022679"/>
    </source>
</evidence>
<proteinExistence type="inferred from homology"/>
<dbReference type="InterPro" id="IPR011990">
    <property type="entry name" value="TPR-like_helical_dom_sf"/>
</dbReference>
<evidence type="ECO:0000259" key="9">
    <source>
        <dbReference type="Pfam" id="PF13844"/>
    </source>
</evidence>
<comment type="caution">
    <text evidence="10">The sequence shown here is derived from an EMBL/GenBank/DDBJ whole genome shotgun (WGS) entry which is preliminary data.</text>
</comment>
<dbReference type="SMART" id="SM00028">
    <property type="entry name" value="TPR"/>
    <property type="match status" value="12"/>
</dbReference>
<protein>
    <recommendedName>
        <fullName evidence="3">protein O-GlcNAc transferase</fullName>
        <ecNumber evidence="3">2.4.1.255</ecNumber>
    </recommendedName>
</protein>
<sequence length="861" mass="95761">MSFDPNIYQSAVVHFSGGRYHEALTTLSAMLEASPTHPEALNLAATCCYCMNRHAEAESHWRRAISESPEVAGSYSNLANLLLAQGRLSEAESIYRQAIRIKPDFAEAHYNLGNLLNQLGRPEEGEAALLDAIRVRPEFAEAHFNLGNLCKEQGRAHDAERAFRAAIAVRPDHAEAYNNLGIVLRETGRPREARAALRRAVALQPGSAESHLNLGHVLHDAGQAGRALAFYRRAADLRPDYPEAWLSQGAAAHTLGRPRDAESAFRASLAIRADDVQALSGLGLALSDQERFADAEAVYRHVLELDPGSAIARGALGHTLHQQGRAREAEAAYRTALAARPDLASLHYNLAGLLGEQQRLHEAEAAYRSAIVHKPDYPDALNNLGRIVWQLGRLPEAEGILRRALVLRPDHSDAHNNLACTLKDMGAMDEAIAGFRRAVTCSPANKIAHCNLNYALTYHTEDPREILDECLRFAAYHEAPFLSERVRHPNDRNPNRRLRIGYVAPDFNTHCQSLFTSPVFGAHDHEAFDIVCYSSTTRTDDVTTSMRAKVDLWRDVHELSDEALAKLIRDDRIDVLIDLTLHMSRCRPLLFARRPAPVQVQWLGYPGTTGSSAIRYRLTDPWIDPPGRPDVDARYSERSIRLPETFWCIDPRVTSTEAPKVGPLPALANGHITFGCLNNPCKASERTLRMWAAVLAALPHARFLLLAPHGARERLIERLSALGTETTRLEFVNYESRDVYLQTYNRIDIGLDTFPYNGHTTSLEALWMGVPVPSRAGETAVSRAGLSFLMNLALGDLVAHDDDAYVDIVSRLAADVPRLTDLRATLRPRLEASPMMDAPRFARHLEQAYRDMWRAWCDAPD</sequence>
<dbReference type="PANTHER" id="PTHR44835:SF1">
    <property type="entry name" value="PROTEIN O-GLCNAC TRANSFERASE"/>
    <property type="match status" value="1"/>
</dbReference>
<keyword evidence="4" id="KW-0328">Glycosyltransferase</keyword>
<dbReference type="Pfam" id="PF14559">
    <property type="entry name" value="TPR_19"/>
    <property type="match status" value="1"/>
</dbReference>
<dbReference type="GO" id="GO:0097363">
    <property type="term" value="F:protein O-acetylglucosaminyltransferase activity"/>
    <property type="evidence" value="ECO:0007669"/>
    <property type="project" value="UniProtKB-EC"/>
</dbReference>